<feature type="repeat" description="WD" evidence="7">
    <location>
        <begin position="679"/>
        <end position="699"/>
    </location>
</feature>
<dbReference type="HAMAP" id="MF_03027">
    <property type="entry name" value="BOP1"/>
    <property type="match status" value="1"/>
</dbReference>
<evidence type="ECO:0000256" key="3">
    <source>
        <dbReference type="ARBA" id="ARBA00022574"/>
    </source>
</evidence>
<dbReference type="PROSITE" id="PS50294">
    <property type="entry name" value="WD_REPEATS_REGION"/>
    <property type="match status" value="2"/>
</dbReference>
<keyword evidence="5 6" id="KW-0539">Nucleus</keyword>
<dbReference type="GO" id="GO:0000466">
    <property type="term" value="P:maturation of 5.8S rRNA from tricistronic rRNA transcript (SSU-rRNA, 5.8S rRNA, LSU-rRNA)"/>
    <property type="evidence" value="ECO:0007669"/>
    <property type="project" value="UniProtKB-UniRule"/>
</dbReference>
<dbReference type="InterPro" id="IPR012953">
    <property type="entry name" value="BOP1_N_dom"/>
</dbReference>
<dbReference type="GO" id="GO:0005654">
    <property type="term" value="C:nucleoplasm"/>
    <property type="evidence" value="ECO:0007669"/>
    <property type="project" value="UniProtKB-SubCell"/>
</dbReference>
<organism evidence="10 11">
    <name type="scientific">Gigaspora margarita</name>
    <dbReference type="NCBI Taxonomy" id="4874"/>
    <lineage>
        <taxon>Eukaryota</taxon>
        <taxon>Fungi</taxon>
        <taxon>Fungi incertae sedis</taxon>
        <taxon>Mucoromycota</taxon>
        <taxon>Glomeromycotina</taxon>
        <taxon>Glomeromycetes</taxon>
        <taxon>Diversisporales</taxon>
        <taxon>Gigasporaceae</taxon>
        <taxon>Gigaspora</taxon>
    </lineage>
</organism>
<evidence type="ECO:0000256" key="6">
    <source>
        <dbReference type="HAMAP-Rule" id="MF_03027"/>
    </source>
</evidence>
<dbReference type="Proteomes" id="UP000439903">
    <property type="component" value="Unassembled WGS sequence"/>
</dbReference>
<evidence type="ECO:0000313" key="11">
    <source>
        <dbReference type="Proteomes" id="UP000439903"/>
    </source>
</evidence>
<dbReference type="Pfam" id="PF00400">
    <property type="entry name" value="WD40"/>
    <property type="match status" value="3"/>
</dbReference>
<dbReference type="EMBL" id="WTPW01001327">
    <property type="protein sequence ID" value="KAF0442230.1"/>
    <property type="molecule type" value="Genomic_DNA"/>
</dbReference>
<dbReference type="InterPro" id="IPR001680">
    <property type="entry name" value="WD40_rpt"/>
</dbReference>
<evidence type="ECO:0000256" key="8">
    <source>
        <dbReference type="SAM" id="MobiDB-lite"/>
    </source>
</evidence>
<dbReference type="FunFam" id="2.130.10.10:FF:000061">
    <property type="entry name" value="Ribosome biogenesis protein BOP1 homolog"/>
    <property type="match status" value="1"/>
</dbReference>
<dbReference type="PANTHER" id="PTHR17605">
    <property type="entry name" value="RIBOSOME BIOGENESIS PROTEIN BOP1 BLOCK OF PROLIFERATION 1 PROTEIN"/>
    <property type="match status" value="1"/>
</dbReference>
<keyword evidence="2 6" id="KW-0698">rRNA processing</keyword>
<comment type="function">
    <text evidence="6">Component of the NOP7 complex, which is required for maturation of the 25S and 5.8S ribosomal RNAs and formation of the 60S ribosome.</text>
</comment>
<dbReference type="Pfam" id="PF08145">
    <property type="entry name" value="BOP1NT"/>
    <property type="match status" value="1"/>
</dbReference>
<evidence type="ECO:0000256" key="7">
    <source>
        <dbReference type="PROSITE-ProRule" id="PRU00221"/>
    </source>
</evidence>
<keyword evidence="3 7" id="KW-0853">WD repeat</keyword>
<comment type="subcellular location">
    <subcellularLocation>
        <location evidence="6">Nucleus</location>
        <location evidence="6">Nucleolus</location>
    </subcellularLocation>
    <subcellularLocation>
        <location evidence="6">Nucleus</location>
        <location evidence="6">Nucleoplasm</location>
    </subcellularLocation>
</comment>
<feature type="compositionally biased region" description="Acidic residues" evidence="8">
    <location>
        <begin position="11"/>
        <end position="33"/>
    </location>
</feature>
<protein>
    <recommendedName>
        <fullName evidence="6">Ribosome biogenesis protein ERB1</fullName>
    </recommendedName>
    <alternativeName>
        <fullName evidence="6">Eukaryotic ribosome biogenesis protein 1</fullName>
    </alternativeName>
</protein>
<proteinExistence type="inferred from homology"/>
<dbReference type="InterPro" id="IPR036322">
    <property type="entry name" value="WD40_repeat_dom_sf"/>
</dbReference>
<dbReference type="SMART" id="SM01035">
    <property type="entry name" value="BOP1NT"/>
    <property type="match status" value="1"/>
</dbReference>
<dbReference type="PROSITE" id="PS50082">
    <property type="entry name" value="WD_REPEATS_2"/>
    <property type="match status" value="3"/>
</dbReference>
<evidence type="ECO:0000259" key="9">
    <source>
        <dbReference type="SMART" id="SM01035"/>
    </source>
</evidence>
<dbReference type="GO" id="GO:0030687">
    <property type="term" value="C:preribosome, large subunit precursor"/>
    <property type="evidence" value="ECO:0007669"/>
    <property type="project" value="UniProtKB-UniRule"/>
</dbReference>
<evidence type="ECO:0000256" key="1">
    <source>
        <dbReference type="ARBA" id="ARBA00022517"/>
    </source>
</evidence>
<sequence length="699" mass="80678">MKRQRDKEETSSDEIISDNIDVDTEDISDEDNEGTISSAMSDCETFDQKEAQVQYEIGANGYPRQIWPEIDPIYESDTSTEDPVNTVGNIPMEWYDDYPHIGYDINGKKIMKPATSDELDKFLNNMEDPDSWLSVKDVLSQQNVKLSDEELEIIRRIQMGAFPDPNYDPYEPTIEWFTSKPEVMPLNATPEPKRRFVPSKWEAKRIMKIVRAIRQGRIVLGKTQTPKPRYYSLWTDNDKPREEHIMQIPAPKIKLPEHDESYNPPAEYLPTDKEKEEWEKMDPDDREKNYLPQKYPCLRAVPAYGRFIQDRFNRCLDLYLAPRMRRNKLNIDPESLLPKLPNPKDLQPFPTSITLSYDAHKGRVREFSIDPSGIWLLSGSDDKTIRMWEITTGRCVKTWDMDEIVHSVAWCPNKDICAFAVAISNKVIIISPPAVCDDETTNLTAQYVVSGFNTEKNEKQMKLVEWIKPSTEQGDGFLVIVQHAHNKVIKQITWHRKGDYFATVAPDAGSQGILIHQLSRHQTQQPFRRTKGMVQRVMFHPIKPLFFVATQTFVRIYNLVKQELVKTLQSGVKWISSLDIHSMGDNIIIGSYDKRLCWFDLDLSSRPYKALRFHSKAIRSVAFHKRLPLFASCSDDGTIQIFHGMVYNDLLQNPLIVPVKILKAGHEVVNNLGVLHCEFHPTQPWIISSGADHSLKLWT</sequence>
<gene>
    <name evidence="6" type="primary">ERB1</name>
    <name evidence="10" type="ORF">F8M41_003689</name>
</gene>
<evidence type="ECO:0000313" key="10">
    <source>
        <dbReference type="EMBL" id="KAF0442230.1"/>
    </source>
</evidence>
<evidence type="ECO:0000256" key="4">
    <source>
        <dbReference type="ARBA" id="ARBA00022737"/>
    </source>
</evidence>
<keyword evidence="1 6" id="KW-0690">Ribosome biogenesis</keyword>
<dbReference type="PANTHER" id="PTHR17605:SF0">
    <property type="entry name" value="RIBOSOME BIOGENESIS PROTEIN BOP1"/>
    <property type="match status" value="1"/>
</dbReference>
<dbReference type="InterPro" id="IPR015943">
    <property type="entry name" value="WD40/YVTN_repeat-like_dom_sf"/>
</dbReference>
<feature type="repeat" description="WD" evidence="7">
    <location>
        <begin position="357"/>
        <end position="398"/>
    </location>
</feature>
<name>A0A8H3XAZ4_GIGMA</name>
<feature type="compositionally biased region" description="Basic and acidic residues" evidence="8">
    <location>
        <begin position="1"/>
        <end position="10"/>
    </location>
</feature>
<keyword evidence="4" id="KW-0677">Repeat</keyword>
<dbReference type="AlphaFoldDB" id="A0A8H3XAZ4"/>
<dbReference type="InterPro" id="IPR019775">
    <property type="entry name" value="WD40_repeat_CS"/>
</dbReference>
<dbReference type="SUPFAM" id="SSF50978">
    <property type="entry name" value="WD40 repeat-like"/>
    <property type="match status" value="1"/>
</dbReference>
<evidence type="ECO:0000256" key="2">
    <source>
        <dbReference type="ARBA" id="ARBA00022552"/>
    </source>
</evidence>
<comment type="subunit">
    <text evidence="6">Component of the NOP7 complex, composed of ERB1, NOP7 and YTM1. Within the NOP7 complex ERB1 appears to interact directly with NOP7 and YTM1. The NOP7 complex also associates with the 66S pre-ribosome.</text>
</comment>
<accession>A0A8H3XAZ4</accession>
<dbReference type="GO" id="GO:0000463">
    <property type="term" value="P:maturation of LSU-rRNA from tricistronic rRNA transcript (SSU-rRNA, 5.8S rRNA, LSU-rRNA)"/>
    <property type="evidence" value="ECO:0007669"/>
    <property type="project" value="UniProtKB-UniRule"/>
</dbReference>
<dbReference type="PROSITE" id="PS00678">
    <property type="entry name" value="WD_REPEATS_1"/>
    <property type="match status" value="1"/>
</dbReference>
<dbReference type="SMART" id="SM00320">
    <property type="entry name" value="WD40"/>
    <property type="match status" value="7"/>
</dbReference>
<feature type="repeat" description="WD" evidence="7">
    <location>
        <begin position="611"/>
        <end position="642"/>
    </location>
</feature>
<keyword evidence="11" id="KW-1185">Reference proteome</keyword>
<evidence type="ECO:0000256" key="5">
    <source>
        <dbReference type="ARBA" id="ARBA00023242"/>
    </source>
</evidence>
<dbReference type="Gene3D" id="2.130.10.10">
    <property type="entry name" value="YVTN repeat-like/Quinoprotein amine dehydrogenase"/>
    <property type="match status" value="1"/>
</dbReference>
<feature type="domain" description="BOP1 N-terminal" evidence="9">
    <location>
        <begin position="95"/>
        <end position="350"/>
    </location>
</feature>
<reference evidence="10 11" key="1">
    <citation type="journal article" date="2019" name="Environ. Microbiol.">
        <title>At the nexus of three kingdoms: the genome of the mycorrhizal fungus Gigaspora margarita provides insights into plant, endobacterial and fungal interactions.</title>
        <authorList>
            <person name="Venice F."/>
            <person name="Ghignone S."/>
            <person name="Salvioli di Fossalunga A."/>
            <person name="Amselem J."/>
            <person name="Novero M."/>
            <person name="Xianan X."/>
            <person name="Sedzielewska Toro K."/>
            <person name="Morin E."/>
            <person name="Lipzen A."/>
            <person name="Grigoriev I.V."/>
            <person name="Henrissat B."/>
            <person name="Martin F.M."/>
            <person name="Bonfante P."/>
        </authorList>
    </citation>
    <scope>NUCLEOTIDE SEQUENCE [LARGE SCALE GENOMIC DNA]</scope>
    <source>
        <strain evidence="10 11">BEG34</strain>
    </source>
</reference>
<dbReference type="GO" id="GO:0043021">
    <property type="term" value="F:ribonucleoprotein complex binding"/>
    <property type="evidence" value="ECO:0007669"/>
    <property type="project" value="UniProtKB-UniRule"/>
</dbReference>
<feature type="region of interest" description="Disordered" evidence="8">
    <location>
        <begin position="1"/>
        <end position="37"/>
    </location>
</feature>
<dbReference type="GO" id="GO:0070545">
    <property type="term" value="C:PeBoW complex"/>
    <property type="evidence" value="ECO:0007669"/>
    <property type="project" value="TreeGrafter"/>
</dbReference>
<dbReference type="InterPro" id="IPR028598">
    <property type="entry name" value="BOP1/Erb1"/>
</dbReference>
<comment type="similarity">
    <text evidence="6">Belongs to the WD repeat BOP1/ERB1 family.</text>
</comment>
<dbReference type="OrthoDB" id="5571054at2759"/>
<comment type="caution">
    <text evidence="10">The sequence shown here is derived from an EMBL/GenBank/DDBJ whole genome shotgun (WGS) entry which is preliminary data.</text>
</comment>